<dbReference type="Proteomes" id="UP000008144">
    <property type="component" value="Unassembled WGS sequence"/>
</dbReference>
<dbReference type="Ensembl" id="ENSCINT00000034582.1">
    <property type="protein sequence ID" value="ENSCINP00000035082.1"/>
    <property type="gene ID" value="ENSCING00000019672.1"/>
</dbReference>
<evidence type="ECO:0000313" key="2">
    <source>
        <dbReference type="Proteomes" id="UP000008144"/>
    </source>
</evidence>
<reference evidence="1" key="2">
    <citation type="submission" date="2025-08" db="UniProtKB">
        <authorList>
            <consortium name="Ensembl"/>
        </authorList>
    </citation>
    <scope>IDENTIFICATION</scope>
</reference>
<keyword evidence="2" id="KW-1185">Reference proteome</keyword>
<evidence type="ECO:0000313" key="1">
    <source>
        <dbReference type="Ensembl" id="ENSCINP00000035082.1"/>
    </source>
</evidence>
<dbReference type="AlphaFoldDB" id="H2XZJ8"/>
<sequence length="88" mass="9733">QLSLSVLRSLRSGILKPLPENPDLLIFSVRPVVQGFPLTTLWLKPPTCLIATFPLLDCLSFGPGRIAKCSSFVFMCVRYDIISNLPTV</sequence>
<dbReference type="InParanoid" id="H2XZJ8"/>
<name>H2XZJ8_CIOIN</name>
<proteinExistence type="predicted"/>
<protein>
    <submittedName>
        <fullName evidence="1">Uncharacterized protein</fullName>
    </submittedName>
</protein>
<reference evidence="2" key="1">
    <citation type="journal article" date="2002" name="Science">
        <title>The draft genome of Ciona intestinalis: insights into chordate and vertebrate origins.</title>
        <authorList>
            <person name="Dehal P."/>
            <person name="Satou Y."/>
            <person name="Campbell R.K."/>
            <person name="Chapman J."/>
            <person name="Degnan B."/>
            <person name="De Tomaso A."/>
            <person name="Davidson B."/>
            <person name="Di Gregorio A."/>
            <person name="Gelpke M."/>
            <person name="Goodstein D.M."/>
            <person name="Harafuji N."/>
            <person name="Hastings K.E."/>
            <person name="Ho I."/>
            <person name="Hotta K."/>
            <person name="Huang W."/>
            <person name="Kawashima T."/>
            <person name="Lemaire P."/>
            <person name="Martinez D."/>
            <person name="Meinertzhagen I.A."/>
            <person name="Necula S."/>
            <person name="Nonaka M."/>
            <person name="Putnam N."/>
            <person name="Rash S."/>
            <person name="Saiga H."/>
            <person name="Satake M."/>
            <person name="Terry A."/>
            <person name="Yamada L."/>
            <person name="Wang H.G."/>
            <person name="Awazu S."/>
            <person name="Azumi K."/>
            <person name="Boore J."/>
            <person name="Branno M."/>
            <person name="Chin-Bow S."/>
            <person name="DeSantis R."/>
            <person name="Doyle S."/>
            <person name="Francino P."/>
            <person name="Keys D.N."/>
            <person name="Haga S."/>
            <person name="Hayashi H."/>
            <person name="Hino K."/>
            <person name="Imai K.S."/>
            <person name="Inaba K."/>
            <person name="Kano S."/>
            <person name="Kobayashi K."/>
            <person name="Kobayashi M."/>
            <person name="Lee B.I."/>
            <person name="Makabe K.W."/>
            <person name="Manohar C."/>
            <person name="Matassi G."/>
            <person name="Medina M."/>
            <person name="Mochizuki Y."/>
            <person name="Mount S."/>
            <person name="Morishita T."/>
            <person name="Miura S."/>
            <person name="Nakayama A."/>
            <person name="Nishizaka S."/>
            <person name="Nomoto H."/>
            <person name="Ohta F."/>
            <person name="Oishi K."/>
            <person name="Rigoutsos I."/>
            <person name="Sano M."/>
            <person name="Sasaki A."/>
            <person name="Sasakura Y."/>
            <person name="Shoguchi E."/>
            <person name="Shin-i T."/>
            <person name="Spagnuolo A."/>
            <person name="Stainier D."/>
            <person name="Suzuki M.M."/>
            <person name="Tassy O."/>
            <person name="Takatori N."/>
            <person name="Tokuoka M."/>
            <person name="Yagi K."/>
            <person name="Yoshizaki F."/>
            <person name="Wada S."/>
            <person name="Zhang C."/>
            <person name="Hyatt P.D."/>
            <person name="Larimer F."/>
            <person name="Detter C."/>
            <person name="Doggett N."/>
            <person name="Glavina T."/>
            <person name="Hawkins T."/>
            <person name="Richardson P."/>
            <person name="Lucas S."/>
            <person name="Kohara Y."/>
            <person name="Levine M."/>
            <person name="Satoh N."/>
            <person name="Rokhsar D.S."/>
        </authorList>
    </citation>
    <scope>NUCLEOTIDE SEQUENCE [LARGE SCALE GENOMIC DNA]</scope>
</reference>
<organism evidence="1 2">
    <name type="scientific">Ciona intestinalis</name>
    <name type="common">Transparent sea squirt</name>
    <name type="synonym">Ascidia intestinalis</name>
    <dbReference type="NCBI Taxonomy" id="7719"/>
    <lineage>
        <taxon>Eukaryota</taxon>
        <taxon>Metazoa</taxon>
        <taxon>Chordata</taxon>
        <taxon>Tunicata</taxon>
        <taxon>Ascidiacea</taxon>
        <taxon>Phlebobranchia</taxon>
        <taxon>Cionidae</taxon>
        <taxon>Ciona</taxon>
    </lineage>
</organism>
<dbReference type="HOGENOM" id="CLU_2474570_0_0_1"/>
<accession>H2XZJ8</accession>
<reference evidence="1" key="3">
    <citation type="submission" date="2025-09" db="UniProtKB">
        <authorList>
            <consortium name="Ensembl"/>
        </authorList>
    </citation>
    <scope>IDENTIFICATION</scope>
</reference>